<sequence>MDESIRSVGSRHSSSDSSFSLASNYKTNMKAPRVNNGEGQKEMGRPPVEDAHGTEDLVMASHKGNHVLSLQMGAEAKMDELVVESLELNKDLLDLLQNCSDQSSCGNEGNVYALDWASHIIHGGLIQTLFKDLELNGNTKNLPSSDEIHQMILKVETVIGLLSTSRS</sequence>
<accession>A0AC35TZW7</accession>
<reference evidence="2" key="1">
    <citation type="submission" date="2016-11" db="UniProtKB">
        <authorList>
            <consortium name="WormBaseParasite"/>
        </authorList>
    </citation>
    <scope>IDENTIFICATION</scope>
    <source>
        <strain evidence="2">KR3021</strain>
    </source>
</reference>
<evidence type="ECO:0000313" key="2">
    <source>
        <dbReference type="WBParaSite" id="RSKR_0000620600.1"/>
    </source>
</evidence>
<organism evidence="1 2">
    <name type="scientific">Rhabditophanes sp. KR3021</name>
    <dbReference type="NCBI Taxonomy" id="114890"/>
    <lineage>
        <taxon>Eukaryota</taxon>
        <taxon>Metazoa</taxon>
        <taxon>Ecdysozoa</taxon>
        <taxon>Nematoda</taxon>
        <taxon>Chromadorea</taxon>
        <taxon>Rhabditida</taxon>
        <taxon>Tylenchina</taxon>
        <taxon>Panagrolaimomorpha</taxon>
        <taxon>Strongyloidoidea</taxon>
        <taxon>Alloionematidae</taxon>
        <taxon>Rhabditophanes</taxon>
    </lineage>
</organism>
<dbReference type="WBParaSite" id="RSKR_0000620600.1">
    <property type="protein sequence ID" value="RSKR_0000620600.1"/>
    <property type="gene ID" value="RSKR_0000620600"/>
</dbReference>
<dbReference type="Proteomes" id="UP000095286">
    <property type="component" value="Unplaced"/>
</dbReference>
<protein>
    <submittedName>
        <fullName evidence="2">KIND domain-containing protein</fullName>
    </submittedName>
</protein>
<name>A0AC35TZW7_9BILA</name>
<proteinExistence type="predicted"/>
<evidence type="ECO:0000313" key="1">
    <source>
        <dbReference type="Proteomes" id="UP000095286"/>
    </source>
</evidence>